<dbReference type="PROSITE" id="PS50853">
    <property type="entry name" value="FN3"/>
    <property type="match status" value="1"/>
</dbReference>
<dbReference type="EMBL" id="BSPO01000002">
    <property type="protein sequence ID" value="GLS83216.1"/>
    <property type="molecule type" value="Genomic_DNA"/>
</dbReference>
<gene>
    <name evidence="2" type="ORF">GCM10007894_11930</name>
</gene>
<dbReference type="AlphaFoldDB" id="A0AA37TXK0"/>
<dbReference type="SUPFAM" id="SSF49265">
    <property type="entry name" value="Fibronectin type III"/>
    <property type="match status" value="1"/>
</dbReference>
<dbReference type="InterPro" id="IPR036116">
    <property type="entry name" value="FN3_sf"/>
</dbReference>
<dbReference type="SMART" id="SM00060">
    <property type="entry name" value="FN3"/>
    <property type="match status" value="2"/>
</dbReference>
<accession>A0AA37TXK0</accession>
<sequence length="1196" mass="130942">MNTKTIDQVFVPSTLGDTTGSMDASIISSLDDAWARRVKIDDTSKALSVVYGKAWVEPVRVFAASRQWSKREKWYHRSTHKYSTLVSMFAFATAGTSRSYAVRDIVFDELRGFNDIANEFRGDKYGRKKFNYNVGTGRQTTVPDYVSAACAPGARFGVPVPWDGGAIGKNVGYLEFEAVYTGWDLFKDESYPNIDKLLIEDVSQSNNPADCIYDYLTDTFYGAGFDPALLDASSFQAVRDYFDTQITSSNYTGPYLEFNVALSTGDEFKDNLNKMLSQSRCALVDRDGRIALVVEREINPVFELDSSNIVGAINLQLPEASNKYNRIVARYKPDSFSGEEAIFVYPRLPEDRDLWEAWYAEDGRISQTEVTFDCISNKDQIAQQLEIFAKRSRFGRMLECEVMGQATLLEVFDVVQITHDYYNLNKHEFMVESRKPDDKKGTVKLKLRAYDSAIYPFDTNRTVEDESYSRIPGAIVCTITDVQYIVHPDLSATVSWEYEANADVSFEVYVDSDAEETSFTGTTGSNQIVVTGLEKGTYELVITGVANGRNAAGSHTSTISIYEPDSPITPIPKVTHNSIELSASLSHGWSVDESLQFYISETAQQPANPFARGVNAVATDLKPSTKYYYWITAVNRAGESAAVSDDVTTLRAPNAGDFGAANKEHGHTGAEAGRFIQDAMPDSPVEGDVWMKPGAVGGAGGGTVESVNNKQPDANGNVDIDYQDVGAAQEQHTHSQEEYTPAIASNISAADSASLWPNGVSISSVGGANSDYPIGYGTVVTFKLSNVRVFQFMHTNSAGGQALYHRSLYNDDPSAWYQIASREWVDDNYGDYSSRTVAFGRILSNNSVPVRVNENRGNVIWDWQDLVEYKSEHLSDGESGSNYNKAVTPDIGSGFAGGKALGVTTYQTHYSDFLEVEPGERLFGEMWVKGDGANRYYFGIERFDKDKKPIATNNGTTYFVASNKFSETTWRKDTGQIVIPTSHTPYDGSDGSGVKYVRVRLLLNRADASQGLCYYGGCKLYRTTRGPVGLNEGSQAYPSLHFESDPSLGFWQSSSGEVTFTGDFNTLGELTEQGERVYSPNNKPTGESVGRFIQDTAPTSPKEGDAWMQPGTVSAVGGGVQTVNGVSPDGSGNVTLSASDITTGTFSTGRIPNLAASKITSGTFNGARLPAPTSSVRGGVKLSWNSSTKTLNIITT</sequence>
<dbReference type="Proteomes" id="UP001157439">
    <property type="component" value="Unassembled WGS sequence"/>
</dbReference>
<comment type="caution">
    <text evidence="2">The sequence shown here is derived from an EMBL/GenBank/DDBJ whole genome shotgun (WGS) entry which is preliminary data.</text>
</comment>
<evidence type="ECO:0000313" key="2">
    <source>
        <dbReference type="EMBL" id="GLS83216.1"/>
    </source>
</evidence>
<evidence type="ECO:0000259" key="1">
    <source>
        <dbReference type="PROSITE" id="PS50853"/>
    </source>
</evidence>
<feature type="domain" description="Fibronectin type-III" evidence="1">
    <location>
        <begin position="564"/>
        <end position="655"/>
    </location>
</feature>
<reference evidence="2 3" key="1">
    <citation type="journal article" date="2014" name="Int. J. Syst. Evol. Microbiol.">
        <title>Complete genome sequence of Corynebacterium casei LMG S-19264T (=DSM 44701T), isolated from a smear-ripened cheese.</title>
        <authorList>
            <consortium name="US DOE Joint Genome Institute (JGI-PGF)"/>
            <person name="Walter F."/>
            <person name="Albersmeier A."/>
            <person name="Kalinowski J."/>
            <person name="Ruckert C."/>
        </authorList>
    </citation>
    <scope>NUCLEOTIDE SEQUENCE [LARGE SCALE GENOMIC DNA]</scope>
    <source>
        <strain evidence="2 3">NBRC 112785</strain>
    </source>
</reference>
<dbReference type="RefSeq" id="WP_095499888.1">
    <property type="nucleotide sequence ID" value="NZ_BSPO01000002.1"/>
</dbReference>
<keyword evidence="3" id="KW-1185">Reference proteome</keyword>
<dbReference type="CDD" id="cd19958">
    <property type="entry name" value="pyocin_knob"/>
    <property type="match status" value="1"/>
</dbReference>
<protein>
    <recommendedName>
        <fullName evidence="1">Fibronectin type-III domain-containing protein</fullName>
    </recommendedName>
</protein>
<organism evidence="2 3">
    <name type="scientific">Paraferrimonas haliotis</name>
    <dbReference type="NCBI Taxonomy" id="2013866"/>
    <lineage>
        <taxon>Bacteria</taxon>
        <taxon>Pseudomonadati</taxon>
        <taxon>Pseudomonadota</taxon>
        <taxon>Gammaproteobacteria</taxon>
        <taxon>Alteromonadales</taxon>
        <taxon>Ferrimonadaceae</taxon>
        <taxon>Paraferrimonas</taxon>
    </lineage>
</organism>
<evidence type="ECO:0000313" key="3">
    <source>
        <dbReference type="Proteomes" id="UP001157439"/>
    </source>
</evidence>
<name>A0AA37TXK0_9GAMM</name>
<dbReference type="InterPro" id="IPR013783">
    <property type="entry name" value="Ig-like_fold"/>
</dbReference>
<dbReference type="Gene3D" id="2.60.40.10">
    <property type="entry name" value="Immunoglobulins"/>
    <property type="match status" value="1"/>
</dbReference>
<dbReference type="InterPro" id="IPR003961">
    <property type="entry name" value="FN3_dom"/>
</dbReference>
<proteinExistence type="predicted"/>